<comment type="caution">
    <text evidence="11">The sequence shown here is derived from an EMBL/GenBank/DDBJ whole genome shotgun (WGS) entry which is preliminary data.</text>
</comment>
<dbReference type="InterPro" id="IPR014017">
    <property type="entry name" value="DNA_helicase_UvrD-like_C"/>
</dbReference>
<proteinExistence type="predicted"/>
<evidence type="ECO:0000259" key="10">
    <source>
        <dbReference type="PROSITE" id="PS51198"/>
    </source>
</evidence>
<evidence type="ECO:0000256" key="5">
    <source>
        <dbReference type="ARBA" id="ARBA00023235"/>
    </source>
</evidence>
<dbReference type="EC" id="5.6.2.4" evidence="7"/>
<dbReference type="Pfam" id="PF13245">
    <property type="entry name" value="AAA_19"/>
    <property type="match status" value="1"/>
</dbReference>
<dbReference type="GO" id="GO:0004386">
    <property type="term" value="F:helicase activity"/>
    <property type="evidence" value="ECO:0007669"/>
    <property type="project" value="UniProtKB-KW"/>
</dbReference>
<feature type="binding site" evidence="9">
    <location>
        <begin position="24"/>
        <end position="31"/>
    </location>
    <ligand>
        <name>ATP</name>
        <dbReference type="ChEBI" id="CHEBI:30616"/>
    </ligand>
</feature>
<comment type="catalytic activity">
    <reaction evidence="8">
        <text>ATP + H2O = ADP + phosphate + H(+)</text>
        <dbReference type="Rhea" id="RHEA:13065"/>
        <dbReference type="ChEBI" id="CHEBI:15377"/>
        <dbReference type="ChEBI" id="CHEBI:15378"/>
        <dbReference type="ChEBI" id="CHEBI:30616"/>
        <dbReference type="ChEBI" id="CHEBI:43474"/>
        <dbReference type="ChEBI" id="CHEBI:456216"/>
        <dbReference type="EC" id="5.6.2.4"/>
    </reaction>
</comment>
<dbReference type="Pfam" id="PF13361">
    <property type="entry name" value="UvrD_C"/>
    <property type="match status" value="1"/>
</dbReference>
<evidence type="ECO:0000256" key="1">
    <source>
        <dbReference type="ARBA" id="ARBA00022741"/>
    </source>
</evidence>
<evidence type="ECO:0000256" key="3">
    <source>
        <dbReference type="ARBA" id="ARBA00022806"/>
    </source>
</evidence>
<dbReference type="InterPro" id="IPR027417">
    <property type="entry name" value="P-loop_NTPase"/>
</dbReference>
<dbReference type="RefSeq" id="WP_073453382.1">
    <property type="nucleotide sequence ID" value="NZ_FQYL01000009.1"/>
</dbReference>
<accession>A0ABY1IDS5</accession>
<dbReference type="InterPro" id="IPR014016">
    <property type="entry name" value="UvrD-like_ATP-bd"/>
</dbReference>
<dbReference type="SUPFAM" id="SSF52540">
    <property type="entry name" value="P-loop containing nucleoside triphosphate hydrolases"/>
    <property type="match status" value="1"/>
</dbReference>
<organism evidence="11 12">
    <name type="scientific">Actinomyces denticolens</name>
    <dbReference type="NCBI Taxonomy" id="52767"/>
    <lineage>
        <taxon>Bacteria</taxon>
        <taxon>Bacillati</taxon>
        <taxon>Actinomycetota</taxon>
        <taxon>Actinomycetes</taxon>
        <taxon>Actinomycetales</taxon>
        <taxon>Actinomycetaceae</taxon>
        <taxon>Actinomyces</taxon>
    </lineage>
</organism>
<evidence type="ECO:0000313" key="11">
    <source>
        <dbReference type="EMBL" id="SHJ02929.1"/>
    </source>
</evidence>
<dbReference type="PROSITE" id="PS51198">
    <property type="entry name" value="UVRD_HELICASE_ATP_BIND"/>
    <property type="match status" value="1"/>
</dbReference>
<evidence type="ECO:0000256" key="6">
    <source>
        <dbReference type="ARBA" id="ARBA00034617"/>
    </source>
</evidence>
<dbReference type="InterPro" id="IPR000212">
    <property type="entry name" value="DNA_helicase_UvrD/REP"/>
</dbReference>
<dbReference type="PANTHER" id="PTHR11070:SF2">
    <property type="entry name" value="ATP-DEPENDENT DNA HELICASE SRS2"/>
    <property type="match status" value="1"/>
</dbReference>
<protein>
    <recommendedName>
        <fullName evidence="7">DNA 3'-5' helicase</fullName>
        <ecNumber evidence="7">5.6.2.4</ecNumber>
    </recommendedName>
</protein>
<comment type="catalytic activity">
    <reaction evidence="6">
        <text>Couples ATP hydrolysis with the unwinding of duplex DNA by translocating in the 3'-5' direction.</text>
        <dbReference type="EC" id="5.6.2.4"/>
    </reaction>
</comment>
<evidence type="ECO:0000256" key="4">
    <source>
        <dbReference type="ARBA" id="ARBA00022840"/>
    </source>
</evidence>
<reference evidence="11 12" key="1">
    <citation type="submission" date="2016-11" db="EMBL/GenBank/DDBJ databases">
        <authorList>
            <person name="Varghese N."/>
            <person name="Submissions S."/>
        </authorList>
    </citation>
    <scope>NUCLEOTIDE SEQUENCE [LARGE SCALE GENOMIC DNA]</scope>
    <source>
        <strain evidence="11 12">PA</strain>
    </source>
</reference>
<evidence type="ECO:0000313" key="12">
    <source>
        <dbReference type="Proteomes" id="UP000184390"/>
    </source>
</evidence>
<sequence length="543" mass="62558">MASASISEQVIDCLEHNKSFVVDAGAGSGKTYTLVEALTYLLKRRSKDYLSRGQQIVCITYTNVAVDEIKSRINSDPLVRISTIHDFLWSVICDHQKELRERILEANKEKEEAKRIANLDLTGVTIDYWQYGSKWQEGKIHHDDVISFASKMFQQYPKLSRLVADRYPVIFVDEYQDTQKQVVDLLLDSLPNGGERRITLGFFGDHMQKIYGTGVGKLERPELESIQKVENYRCSTEVIRVLNNLRPALQQVAAGEHTLRGSARFFYSQDQNASVATLQERLHDEGWESGEKILMLTRKSIAKSLNWENLRTLYYNRHRFALDDLLHGDDAFSETFQTIEDAIAAFDNLQYGKLYSLLSIRHRKNDEEFSDPHKYKLHFSQAIDKLKDLCRSATIGQVLDHVWSNQLLPKTSRITDLEDRSQSDDKIRTFLDEIRNTSYVEVSALYQYLNDKTPFSTKHGTKGEEYNDVIVTIDDTSWKQRYNFASVLENDPTNIHYERSLNLFYVCCSRAKHNLAVLMESKVSAETIAGARRIFGDENVIEL</sequence>
<dbReference type="Proteomes" id="UP000184390">
    <property type="component" value="Unassembled WGS sequence"/>
</dbReference>
<keyword evidence="2 9" id="KW-0378">Hydrolase</keyword>
<evidence type="ECO:0000256" key="7">
    <source>
        <dbReference type="ARBA" id="ARBA00034808"/>
    </source>
</evidence>
<evidence type="ECO:0000256" key="9">
    <source>
        <dbReference type="PROSITE-ProRule" id="PRU00560"/>
    </source>
</evidence>
<name>A0ABY1IDS5_9ACTO</name>
<evidence type="ECO:0000256" key="2">
    <source>
        <dbReference type="ARBA" id="ARBA00022801"/>
    </source>
</evidence>
<dbReference type="EMBL" id="FQYL01000009">
    <property type="protein sequence ID" value="SHJ02929.1"/>
    <property type="molecule type" value="Genomic_DNA"/>
</dbReference>
<dbReference type="Gene3D" id="3.40.50.300">
    <property type="entry name" value="P-loop containing nucleotide triphosphate hydrolases"/>
    <property type="match status" value="2"/>
</dbReference>
<keyword evidence="1 9" id="KW-0547">Nucleotide-binding</keyword>
<evidence type="ECO:0000256" key="8">
    <source>
        <dbReference type="ARBA" id="ARBA00048988"/>
    </source>
</evidence>
<keyword evidence="4 9" id="KW-0067">ATP-binding</keyword>
<gene>
    <name evidence="11" type="ORF">SAMN05216246_10926</name>
</gene>
<keyword evidence="3 9" id="KW-0347">Helicase</keyword>
<keyword evidence="5" id="KW-0413">Isomerase</keyword>
<keyword evidence="12" id="KW-1185">Reference proteome</keyword>
<dbReference type="PANTHER" id="PTHR11070">
    <property type="entry name" value="UVRD / RECB / PCRA DNA HELICASE FAMILY MEMBER"/>
    <property type="match status" value="1"/>
</dbReference>
<feature type="domain" description="UvrD-like helicase ATP-binding" evidence="10">
    <location>
        <begin position="3"/>
        <end position="248"/>
    </location>
</feature>